<dbReference type="PANTHER" id="PTHR48111:SF47">
    <property type="entry name" value="TRANSCRIPTIONAL REGULATORY PROTEIN RSTA"/>
    <property type="match status" value="1"/>
</dbReference>
<dbReference type="GO" id="GO:0000156">
    <property type="term" value="F:phosphorelay response regulator activity"/>
    <property type="evidence" value="ECO:0007669"/>
    <property type="project" value="TreeGrafter"/>
</dbReference>
<dbReference type="eggNOG" id="COG0745">
    <property type="taxonomic scope" value="Bacteria"/>
</dbReference>
<dbReference type="Gene3D" id="1.10.10.10">
    <property type="entry name" value="Winged helix-like DNA-binding domain superfamily/Winged helix DNA-binding domain"/>
    <property type="match status" value="1"/>
</dbReference>
<dbReference type="InterPro" id="IPR001789">
    <property type="entry name" value="Sig_transdc_resp-reg_receiver"/>
</dbReference>
<feature type="DNA-binding region" description="OmpR/PhoB-type" evidence="3">
    <location>
        <begin position="159"/>
        <end position="265"/>
    </location>
</feature>
<dbReference type="Proteomes" id="UP000029227">
    <property type="component" value="Unassembled WGS sequence"/>
</dbReference>
<dbReference type="CDD" id="cd00383">
    <property type="entry name" value="trans_reg_C"/>
    <property type="match status" value="1"/>
</dbReference>
<protein>
    <submittedName>
        <fullName evidence="6">Transcriptional regulatory protein RstA</fullName>
    </submittedName>
</protein>
<dbReference type="InterPro" id="IPR001867">
    <property type="entry name" value="OmpR/PhoB-type_DNA-bd"/>
</dbReference>
<dbReference type="GO" id="GO:0000976">
    <property type="term" value="F:transcription cis-regulatory region binding"/>
    <property type="evidence" value="ECO:0007669"/>
    <property type="project" value="TreeGrafter"/>
</dbReference>
<organism evidence="6 7">
    <name type="scientific">Photobacterium aphoticum</name>
    <dbReference type="NCBI Taxonomy" id="754436"/>
    <lineage>
        <taxon>Bacteria</taxon>
        <taxon>Pseudomonadati</taxon>
        <taxon>Pseudomonadota</taxon>
        <taxon>Gammaproteobacteria</taxon>
        <taxon>Vibrionales</taxon>
        <taxon>Vibrionaceae</taxon>
        <taxon>Photobacterium</taxon>
    </lineage>
</organism>
<dbReference type="AlphaFoldDB" id="A0A090QVB8"/>
<dbReference type="STRING" id="754436.JCM19237_1853"/>
<comment type="caution">
    <text evidence="6">The sequence shown here is derived from an EMBL/GenBank/DDBJ whole genome shotgun (WGS) entry which is preliminary data.</text>
</comment>
<feature type="domain" description="Response regulatory" evidence="4">
    <location>
        <begin position="3"/>
        <end position="116"/>
    </location>
</feature>
<evidence type="ECO:0000313" key="6">
    <source>
        <dbReference type="EMBL" id="GAL06208.1"/>
    </source>
</evidence>
<dbReference type="GO" id="GO:0005829">
    <property type="term" value="C:cytosol"/>
    <property type="evidence" value="ECO:0007669"/>
    <property type="project" value="TreeGrafter"/>
</dbReference>
<dbReference type="PROSITE" id="PS50110">
    <property type="entry name" value="RESPONSE_REGULATORY"/>
    <property type="match status" value="1"/>
</dbReference>
<sequence length="265" mass="29457">MAKMVLVEDDTKLCALLAAYFRQQQFDVTEVNDGAEAPAVIEAVQPDIVILDLMLPGMDGLSVCKAVREHISGKILMLTASDDDIDHVACLEIGADDFVCKPIKPRVLLARVRMLLRRGAPDMDAESHEPTDMADNANASATAQSHSTHGDAPLVPEAERERQYGALLINQRQRRCEVAGEPINLTESEFNLLWLLACRPDEVLTREYLVLETRGIQYDGLDRTIDNKIVTLRKSWGITRHCREKLSRYEAKAICLCQIAGKTGT</sequence>
<keyword evidence="2" id="KW-0597">Phosphoprotein</keyword>
<evidence type="ECO:0000256" key="1">
    <source>
        <dbReference type="ARBA" id="ARBA00023125"/>
    </source>
</evidence>
<reference evidence="6 7" key="1">
    <citation type="journal article" date="2014" name="Genome Announc.">
        <title>Draft Genome Sequences of Two Vibrionaceae Species, Vibrio ponticus C121 and Photobacterium aphoticum C119, Isolated as Coral Reef Microbiota.</title>
        <authorList>
            <person name="Al-saari N."/>
            <person name="Meirelles P.M."/>
            <person name="Mino S."/>
            <person name="Suda W."/>
            <person name="Oshima K."/>
            <person name="Hattori M."/>
            <person name="Ohkuma M."/>
            <person name="Thompson F.L."/>
            <person name="Gomez-Gil B."/>
            <person name="Sawabe T."/>
            <person name="Sawabe T."/>
        </authorList>
    </citation>
    <scope>NUCLEOTIDE SEQUENCE [LARGE SCALE GENOMIC DNA]</scope>
    <source>
        <strain evidence="6 7">JCM 19237</strain>
    </source>
</reference>
<evidence type="ECO:0000256" key="3">
    <source>
        <dbReference type="PROSITE-ProRule" id="PRU01091"/>
    </source>
</evidence>
<evidence type="ECO:0000256" key="2">
    <source>
        <dbReference type="PROSITE-ProRule" id="PRU00169"/>
    </source>
</evidence>
<name>A0A090QVB8_9GAMM</name>
<dbReference type="GO" id="GO:0032993">
    <property type="term" value="C:protein-DNA complex"/>
    <property type="evidence" value="ECO:0007669"/>
    <property type="project" value="TreeGrafter"/>
</dbReference>
<dbReference type="SUPFAM" id="SSF46894">
    <property type="entry name" value="C-terminal effector domain of the bipartite response regulators"/>
    <property type="match status" value="1"/>
</dbReference>
<dbReference type="SMART" id="SM00862">
    <property type="entry name" value="Trans_reg_C"/>
    <property type="match status" value="1"/>
</dbReference>
<dbReference type="Gene3D" id="6.10.250.690">
    <property type="match status" value="1"/>
</dbReference>
<feature type="domain" description="OmpR/PhoB-type" evidence="5">
    <location>
        <begin position="159"/>
        <end position="265"/>
    </location>
</feature>
<dbReference type="PROSITE" id="PS51755">
    <property type="entry name" value="OMPR_PHOB"/>
    <property type="match status" value="1"/>
</dbReference>
<dbReference type="PANTHER" id="PTHR48111">
    <property type="entry name" value="REGULATOR OF RPOS"/>
    <property type="match status" value="1"/>
</dbReference>
<gene>
    <name evidence="6" type="ORF">JCM19237_1853</name>
</gene>
<dbReference type="Pfam" id="PF00072">
    <property type="entry name" value="Response_reg"/>
    <property type="match status" value="1"/>
</dbReference>
<accession>A0A090QVB8</accession>
<evidence type="ECO:0000259" key="4">
    <source>
        <dbReference type="PROSITE" id="PS50110"/>
    </source>
</evidence>
<feature type="modified residue" description="4-aspartylphosphate" evidence="2">
    <location>
        <position position="52"/>
    </location>
</feature>
<proteinExistence type="predicted"/>
<dbReference type="GO" id="GO:0006355">
    <property type="term" value="P:regulation of DNA-templated transcription"/>
    <property type="evidence" value="ECO:0007669"/>
    <property type="project" value="InterPro"/>
</dbReference>
<dbReference type="SMART" id="SM00448">
    <property type="entry name" value="REC"/>
    <property type="match status" value="1"/>
</dbReference>
<dbReference type="InterPro" id="IPR036388">
    <property type="entry name" value="WH-like_DNA-bd_sf"/>
</dbReference>
<keyword evidence="1 3" id="KW-0238">DNA-binding</keyword>
<dbReference type="SUPFAM" id="SSF52172">
    <property type="entry name" value="CheY-like"/>
    <property type="match status" value="1"/>
</dbReference>
<evidence type="ECO:0000259" key="5">
    <source>
        <dbReference type="PROSITE" id="PS51755"/>
    </source>
</evidence>
<dbReference type="InterPro" id="IPR039420">
    <property type="entry name" value="WalR-like"/>
</dbReference>
<dbReference type="InterPro" id="IPR011006">
    <property type="entry name" value="CheY-like_superfamily"/>
</dbReference>
<dbReference type="Gene3D" id="3.40.50.2300">
    <property type="match status" value="1"/>
</dbReference>
<dbReference type="Pfam" id="PF00486">
    <property type="entry name" value="Trans_reg_C"/>
    <property type="match status" value="1"/>
</dbReference>
<dbReference type="InterPro" id="IPR016032">
    <property type="entry name" value="Sig_transdc_resp-reg_C-effctor"/>
</dbReference>
<evidence type="ECO:0000313" key="7">
    <source>
        <dbReference type="Proteomes" id="UP000029227"/>
    </source>
</evidence>
<dbReference type="EMBL" id="BBMN01000010">
    <property type="protein sequence ID" value="GAL06208.1"/>
    <property type="molecule type" value="Genomic_DNA"/>
</dbReference>